<dbReference type="Pfam" id="PF00676">
    <property type="entry name" value="E1_dh"/>
    <property type="match status" value="1"/>
</dbReference>
<keyword evidence="9" id="KW-1185">Reference proteome</keyword>
<gene>
    <name evidence="8" type="primary">sucA</name>
    <name evidence="8" type="ORF">MPNT_290007</name>
</gene>
<dbReference type="InterPro" id="IPR005475">
    <property type="entry name" value="Transketolase-like_Pyr-bd"/>
</dbReference>
<dbReference type="GO" id="GO:0045252">
    <property type="term" value="C:oxoglutarate dehydrogenase complex"/>
    <property type="evidence" value="ECO:0007669"/>
    <property type="project" value="TreeGrafter"/>
</dbReference>
<evidence type="ECO:0000256" key="6">
    <source>
        <dbReference type="ARBA" id="ARBA00023052"/>
    </source>
</evidence>
<name>A0A8J2BL83_9BACT</name>
<dbReference type="EC" id="1.2.4.2" evidence="4"/>
<dbReference type="GO" id="GO:0006099">
    <property type="term" value="P:tricarboxylic acid cycle"/>
    <property type="evidence" value="ECO:0007669"/>
    <property type="project" value="TreeGrafter"/>
</dbReference>
<dbReference type="CDD" id="cd02016">
    <property type="entry name" value="TPP_E1_OGDC_like"/>
    <property type="match status" value="1"/>
</dbReference>
<dbReference type="SMART" id="SM00861">
    <property type="entry name" value="Transket_pyr"/>
    <property type="match status" value="1"/>
</dbReference>
<comment type="cofactor">
    <cofactor evidence="1">
        <name>thiamine diphosphate</name>
        <dbReference type="ChEBI" id="CHEBI:58937"/>
    </cofactor>
</comment>
<dbReference type="Pfam" id="PF02779">
    <property type="entry name" value="Transket_pyr"/>
    <property type="match status" value="1"/>
</dbReference>
<dbReference type="NCBIfam" id="NF006914">
    <property type="entry name" value="PRK09404.1"/>
    <property type="match status" value="1"/>
</dbReference>
<dbReference type="PIRSF" id="PIRSF000157">
    <property type="entry name" value="Oxoglu_dh_E1"/>
    <property type="match status" value="1"/>
</dbReference>
<dbReference type="NCBIfam" id="NF008907">
    <property type="entry name" value="PRK12270.1"/>
    <property type="match status" value="1"/>
</dbReference>
<dbReference type="InterPro" id="IPR031717">
    <property type="entry name" value="ODO-1/KGD_C"/>
</dbReference>
<comment type="similarity">
    <text evidence="3">Belongs to the alpha-ketoglutarate dehydrogenase family.</text>
</comment>
<dbReference type="Pfam" id="PF16870">
    <property type="entry name" value="OxoGdeHyase_C"/>
    <property type="match status" value="1"/>
</dbReference>
<accession>A0A8J2BL83</accession>
<dbReference type="Proteomes" id="UP000663859">
    <property type="component" value="Unassembled WGS sequence"/>
</dbReference>
<keyword evidence="5 8" id="KW-0560">Oxidoreductase</keyword>
<evidence type="ECO:0000313" key="8">
    <source>
        <dbReference type="EMBL" id="CAF0698628.1"/>
    </source>
</evidence>
<evidence type="ECO:0000256" key="5">
    <source>
        <dbReference type="ARBA" id="ARBA00023002"/>
    </source>
</evidence>
<feature type="domain" description="Transketolase-like pyrimidine-binding" evidence="7">
    <location>
        <begin position="569"/>
        <end position="763"/>
    </location>
</feature>
<dbReference type="InterPro" id="IPR032106">
    <property type="entry name" value="2-oxogl_dehyd_N"/>
</dbReference>
<dbReference type="GO" id="GO:0005829">
    <property type="term" value="C:cytosol"/>
    <property type="evidence" value="ECO:0007669"/>
    <property type="project" value="TreeGrafter"/>
</dbReference>
<evidence type="ECO:0000256" key="4">
    <source>
        <dbReference type="ARBA" id="ARBA00012280"/>
    </source>
</evidence>
<proteinExistence type="inferred from homology"/>
<comment type="caution">
    <text evidence="8">The sequence shown here is derived from an EMBL/GenBank/DDBJ whole genome shotgun (WGS) entry which is preliminary data.</text>
</comment>
<comment type="function">
    <text evidence="2">E1 component of the 2-oxoglutarate dehydrogenase (OGDH) complex which catalyzes the decarboxylation of 2-oxoglutarate, the first step in the conversion of 2-oxoglutarate to succinyl-CoA and CO(2).</text>
</comment>
<keyword evidence="6" id="KW-0786">Thiamine pyrophosphate</keyword>
<evidence type="ECO:0000256" key="1">
    <source>
        <dbReference type="ARBA" id="ARBA00001964"/>
    </source>
</evidence>
<dbReference type="InterPro" id="IPR029061">
    <property type="entry name" value="THDP-binding"/>
</dbReference>
<evidence type="ECO:0000259" key="7">
    <source>
        <dbReference type="SMART" id="SM00861"/>
    </source>
</evidence>
<dbReference type="Gene3D" id="3.40.50.11610">
    <property type="entry name" value="Multifunctional 2-oxoglutarate metabolism enzyme, C-terminal domain"/>
    <property type="match status" value="1"/>
</dbReference>
<dbReference type="RefSeq" id="WP_174583338.1">
    <property type="nucleotide sequence ID" value="NZ_CAJNOB010000022.1"/>
</dbReference>
<dbReference type="InterPro" id="IPR001017">
    <property type="entry name" value="DH_E1"/>
</dbReference>
<dbReference type="PANTHER" id="PTHR23152">
    <property type="entry name" value="2-OXOGLUTARATE DEHYDROGENASE"/>
    <property type="match status" value="1"/>
</dbReference>
<dbReference type="NCBIfam" id="TIGR00239">
    <property type="entry name" value="2oxo_dh_E1"/>
    <property type="match status" value="1"/>
</dbReference>
<dbReference type="Gene3D" id="1.10.287.1150">
    <property type="entry name" value="TPP helical domain"/>
    <property type="match status" value="1"/>
</dbReference>
<dbReference type="InterPro" id="IPR011603">
    <property type="entry name" value="2oxoglutarate_DH_E1"/>
</dbReference>
<dbReference type="InterPro" id="IPR042179">
    <property type="entry name" value="KGD_C_sf"/>
</dbReference>
<dbReference type="GO" id="GO:0004591">
    <property type="term" value="F:oxoglutarate dehydrogenase (succinyl-transferring) activity"/>
    <property type="evidence" value="ECO:0007669"/>
    <property type="project" value="UniProtKB-EC"/>
</dbReference>
<organism evidence="8 9">
    <name type="scientific">Candidatus Methylacidithermus pantelleriae</name>
    <dbReference type="NCBI Taxonomy" id="2744239"/>
    <lineage>
        <taxon>Bacteria</taxon>
        <taxon>Pseudomonadati</taxon>
        <taxon>Verrucomicrobiota</taxon>
        <taxon>Methylacidiphilae</taxon>
        <taxon>Methylacidiphilales</taxon>
        <taxon>Methylacidiphilaceae</taxon>
        <taxon>Candidatus Methylacidithermus</taxon>
    </lineage>
</organism>
<dbReference type="PANTHER" id="PTHR23152:SF4">
    <property type="entry name" value="2-OXOADIPATE DEHYDROGENASE COMPLEX COMPONENT E1"/>
    <property type="match status" value="1"/>
</dbReference>
<protein>
    <recommendedName>
        <fullName evidence="4">oxoglutarate dehydrogenase (succinyl-transferring)</fullName>
        <ecNumber evidence="4">1.2.4.2</ecNumber>
    </recommendedName>
</protein>
<dbReference type="SUPFAM" id="SSF52518">
    <property type="entry name" value="Thiamin diphosphate-binding fold (THDP-binding)"/>
    <property type="match status" value="2"/>
</dbReference>
<dbReference type="AlphaFoldDB" id="A0A8J2BL83"/>
<evidence type="ECO:0000256" key="3">
    <source>
        <dbReference type="ARBA" id="ARBA00006936"/>
    </source>
</evidence>
<evidence type="ECO:0000256" key="2">
    <source>
        <dbReference type="ARBA" id="ARBA00003906"/>
    </source>
</evidence>
<dbReference type="EMBL" id="CAJNOB010000022">
    <property type="protein sequence ID" value="CAF0698628.1"/>
    <property type="molecule type" value="Genomic_DNA"/>
</dbReference>
<dbReference type="Pfam" id="PF16078">
    <property type="entry name" value="2-oxogl_dehyd_N"/>
    <property type="match status" value="1"/>
</dbReference>
<dbReference type="GO" id="GO:0030976">
    <property type="term" value="F:thiamine pyrophosphate binding"/>
    <property type="evidence" value="ECO:0007669"/>
    <property type="project" value="InterPro"/>
</dbReference>
<evidence type="ECO:0000313" key="9">
    <source>
        <dbReference type="Proteomes" id="UP000663859"/>
    </source>
</evidence>
<reference evidence="8" key="1">
    <citation type="submission" date="2021-02" db="EMBL/GenBank/DDBJ databases">
        <authorList>
            <person name="Cremers G."/>
            <person name="Picone N."/>
        </authorList>
    </citation>
    <scope>NUCLEOTIDE SEQUENCE</scope>
    <source>
        <strain evidence="8">PQ17</strain>
    </source>
</reference>
<dbReference type="Gene3D" id="3.40.50.970">
    <property type="match status" value="1"/>
</dbReference>
<dbReference type="Gene3D" id="3.40.50.12470">
    <property type="match status" value="1"/>
</dbReference>
<sequence length="910" mass="103008">MDDEPSDGGTLSYSLENAVWLEEFYRRWKEDPESVDPSWRSFFQGFELGRTAGEDQQKSDREYLRKQAGVYDLIYAYRTLGHYVAKLDPLGFNRGYLPELNLEEFGLSEKDLDKVFDSGSLAGGGDRTLREILRILEETYCGTVAVEYMHMQAFGERQWIARHLEGRLWDESVDPKEKRRILWDLIAAEEFERFLHTHFVGQKRFSLEGGETLVAMLNAVIEASPGLGIQEIVMGMAHRGRLNVVANVLGVDYMILFEEFNENYLPEGVLGDGDIRYHLGYDVRKPTSGGQLVGIHLTPNPSHLEAVCPVTEGKARAWQRRLADLVERRSVLPLLIHGDAAFMGQGIVQETLNLSRLEGYRTGGTLHIIVNNQIGFTTPPQESRSTYHCTAVARMLGIPIFHVNGDDPVAAVYVTRLALLYRQTFSRDVVIDLFCYRRHGHSEGDEPTYTQPTLYAVMAEHPPVARLFEEKLLQDGVVAPEEVAQFRKRFQEKLGKELAEAKRKQPRAELRPPLRCPELLEPVDTRVPLETLQRIGFAVTEVPAGWKFNPKILHLLSLRREMAEGRIPVDWAFAETLAFGSLLLEGIPVRLSGQDSRRGTFSQRHAVLYDTETGRPYVPLNNVSPEQATFCVYNSPLSEAGVLGFDFGYSLDYPEMLVLWEAQFGDFVNGAQVIVDQYIASSESKWGISSGIVLLLPHGYEGQGPEHSSARPERFLQLCAEDNLIVAQPTTPANFYHLLRRQALRKKPRKPLICLTPKSLLRDPRCTSPIEELAGDSFQEILPDPRVPSGAKTVIVCTGKVYYDLASFREKHGIGNEIALVRVEQLYPLHEEKVLGVFRRHSAKRIIWCQEEPRNMGAWTYMEGRLRRLLGQEILYVGREESASPATGSLGVHRLEQEDLVRRALSFSDE</sequence>